<dbReference type="AlphaFoldDB" id="A0A1F4UEN0"/>
<keyword evidence="3" id="KW-0804">Transcription</keyword>
<dbReference type="Pfam" id="PF01022">
    <property type="entry name" value="HTH_5"/>
    <property type="match status" value="1"/>
</dbReference>
<dbReference type="PROSITE" id="PS50987">
    <property type="entry name" value="HTH_ARSR_2"/>
    <property type="match status" value="1"/>
</dbReference>
<dbReference type="CDD" id="cd00090">
    <property type="entry name" value="HTH_ARSR"/>
    <property type="match status" value="1"/>
</dbReference>
<dbReference type="NCBIfam" id="NF033788">
    <property type="entry name" value="HTH_metalloreg"/>
    <property type="match status" value="1"/>
</dbReference>
<reference evidence="5 6" key="1">
    <citation type="journal article" date="2016" name="Nat. Commun.">
        <title>Thousands of microbial genomes shed light on interconnected biogeochemical processes in an aquifer system.</title>
        <authorList>
            <person name="Anantharaman K."/>
            <person name="Brown C.T."/>
            <person name="Hug L.A."/>
            <person name="Sharon I."/>
            <person name="Castelle C.J."/>
            <person name="Probst A.J."/>
            <person name="Thomas B.C."/>
            <person name="Singh A."/>
            <person name="Wilkins M.J."/>
            <person name="Karaoz U."/>
            <person name="Brodie E.L."/>
            <person name="Williams K.H."/>
            <person name="Hubbard S.S."/>
            <person name="Banfield J.F."/>
        </authorList>
    </citation>
    <scope>NUCLEOTIDE SEQUENCE [LARGE SCALE GENOMIC DNA]</scope>
</reference>
<dbReference type="Proteomes" id="UP000177025">
    <property type="component" value="Unassembled WGS sequence"/>
</dbReference>
<evidence type="ECO:0000256" key="2">
    <source>
        <dbReference type="ARBA" id="ARBA00023125"/>
    </source>
</evidence>
<dbReference type="PANTHER" id="PTHR33154:SF33">
    <property type="entry name" value="TRANSCRIPTIONAL REPRESSOR SDPR"/>
    <property type="match status" value="1"/>
</dbReference>
<keyword evidence="2" id="KW-0238">DNA-binding</keyword>
<dbReference type="InterPro" id="IPR001845">
    <property type="entry name" value="HTH_ArsR_DNA-bd_dom"/>
</dbReference>
<dbReference type="InterPro" id="IPR036388">
    <property type="entry name" value="WH-like_DNA-bd_sf"/>
</dbReference>
<dbReference type="InterPro" id="IPR051081">
    <property type="entry name" value="HTH_MetalResp_TranReg"/>
</dbReference>
<name>A0A1F4UEN0_UNCW3</name>
<proteinExistence type="predicted"/>
<sequence length="97" mass="11031">MTEAGRAARIFKVLSVETRVRMIELLKPRPLCVNALARDLGISAAAVSQHLRILRDADIVTADKQGYFVHYRVNEKTLAVWREIARPVMTIKEVHHV</sequence>
<evidence type="ECO:0000313" key="6">
    <source>
        <dbReference type="Proteomes" id="UP000177025"/>
    </source>
</evidence>
<dbReference type="GO" id="GO:0003677">
    <property type="term" value="F:DNA binding"/>
    <property type="evidence" value="ECO:0007669"/>
    <property type="project" value="UniProtKB-KW"/>
</dbReference>
<accession>A0A1F4UEN0</accession>
<gene>
    <name evidence="5" type="ORF">A2Y85_07660</name>
</gene>
<dbReference type="SUPFAM" id="SSF46785">
    <property type="entry name" value="Winged helix' DNA-binding domain"/>
    <property type="match status" value="1"/>
</dbReference>
<dbReference type="PRINTS" id="PR00778">
    <property type="entry name" value="HTHARSR"/>
</dbReference>
<evidence type="ECO:0000256" key="1">
    <source>
        <dbReference type="ARBA" id="ARBA00023015"/>
    </source>
</evidence>
<keyword evidence="1" id="KW-0805">Transcription regulation</keyword>
<dbReference type="Gene3D" id="1.10.10.10">
    <property type="entry name" value="Winged helix-like DNA-binding domain superfamily/Winged helix DNA-binding domain"/>
    <property type="match status" value="1"/>
</dbReference>
<dbReference type="GO" id="GO:0003700">
    <property type="term" value="F:DNA-binding transcription factor activity"/>
    <property type="evidence" value="ECO:0007669"/>
    <property type="project" value="InterPro"/>
</dbReference>
<dbReference type="InterPro" id="IPR011991">
    <property type="entry name" value="ArsR-like_HTH"/>
</dbReference>
<feature type="domain" description="HTH arsR-type" evidence="4">
    <location>
        <begin position="1"/>
        <end position="97"/>
    </location>
</feature>
<dbReference type="EMBL" id="MEUM01000022">
    <property type="protein sequence ID" value="OGC43408.1"/>
    <property type="molecule type" value="Genomic_DNA"/>
</dbReference>
<evidence type="ECO:0000313" key="5">
    <source>
        <dbReference type="EMBL" id="OGC43408.1"/>
    </source>
</evidence>
<comment type="caution">
    <text evidence="5">The sequence shown here is derived from an EMBL/GenBank/DDBJ whole genome shotgun (WGS) entry which is preliminary data.</text>
</comment>
<organism evidence="5 6">
    <name type="scientific">candidate division WOR-3 bacterium RBG_13_43_14</name>
    <dbReference type="NCBI Taxonomy" id="1802590"/>
    <lineage>
        <taxon>Bacteria</taxon>
        <taxon>Bacteria division WOR-3</taxon>
    </lineage>
</organism>
<protein>
    <submittedName>
        <fullName evidence="5">Transcriptional regulator</fullName>
    </submittedName>
</protein>
<dbReference type="InterPro" id="IPR036390">
    <property type="entry name" value="WH_DNA-bd_sf"/>
</dbReference>
<dbReference type="SMART" id="SM00418">
    <property type="entry name" value="HTH_ARSR"/>
    <property type="match status" value="1"/>
</dbReference>
<evidence type="ECO:0000259" key="4">
    <source>
        <dbReference type="PROSITE" id="PS50987"/>
    </source>
</evidence>
<dbReference type="PANTHER" id="PTHR33154">
    <property type="entry name" value="TRANSCRIPTIONAL REGULATOR, ARSR FAMILY"/>
    <property type="match status" value="1"/>
</dbReference>
<evidence type="ECO:0000256" key="3">
    <source>
        <dbReference type="ARBA" id="ARBA00023163"/>
    </source>
</evidence>